<accession>A0A3B0R6S4</accession>
<dbReference type="Pfam" id="PF00581">
    <property type="entry name" value="Rhodanese"/>
    <property type="match status" value="1"/>
</dbReference>
<name>A0A3B0R6S4_9ZZZZ</name>
<evidence type="ECO:0000259" key="1">
    <source>
        <dbReference type="PROSITE" id="PS50206"/>
    </source>
</evidence>
<dbReference type="SUPFAM" id="SSF52821">
    <property type="entry name" value="Rhodanese/Cell cycle control phosphatase"/>
    <property type="match status" value="1"/>
</dbReference>
<dbReference type="PANTHER" id="PTHR43031:SF17">
    <property type="entry name" value="SULFURTRANSFERASE YTWF-RELATED"/>
    <property type="match status" value="1"/>
</dbReference>
<dbReference type="InterPro" id="IPR036873">
    <property type="entry name" value="Rhodanese-like_dom_sf"/>
</dbReference>
<reference evidence="2" key="1">
    <citation type="submission" date="2018-06" db="EMBL/GenBank/DDBJ databases">
        <authorList>
            <person name="Zhirakovskaya E."/>
        </authorList>
    </citation>
    <scope>NUCLEOTIDE SEQUENCE</scope>
</reference>
<evidence type="ECO:0000313" key="2">
    <source>
        <dbReference type="EMBL" id="VAV83548.1"/>
    </source>
</evidence>
<dbReference type="AlphaFoldDB" id="A0A3B0R6S4"/>
<dbReference type="InterPro" id="IPR001763">
    <property type="entry name" value="Rhodanese-like_dom"/>
</dbReference>
<dbReference type="PROSITE" id="PS50206">
    <property type="entry name" value="RHODANESE_3"/>
    <property type="match status" value="1"/>
</dbReference>
<dbReference type="PANTHER" id="PTHR43031">
    <property type="entry name" value="FAD-DEPENDENT OXIDOREDUCTASE"/>
    <property type="match status" value="1"/>
</dbReference>
<dbReference type="EMBL" id="UOEB01000089">
    <property type="protein sequence ID" value="VAV83548.1"/>
    <property type="molecule type" value="Genomic_DNA"/>
</dbReference>
<proteinExistence type="predicted"/>
<dbReference type="SMART" id="SM00450">
    <property type="entry name" value="RHOD"/>
    <property type="match status" value="1"/>
</dbReference>
<dbReference type="InterPro" id="IPR050229">
    <property type="entry name" value="GlpE_sulfurtransferase"/>
</dbReference>
<gene>
    <name evidence="2" type="ORF">MNBD_BACTEROID02-381</name>
</gene>
<protein>
    <submittedName>
        <fullName evidence="2">Protein containing rhodanese-like domain</fullName>
    </submittedName>
</protein>
<dbReference type="Gene3D" id="3.40.250.10">
    <property type="entry name" value="Rhodanese-like domain"/>
    <property type="match status" value="1"/>
</dbReference>
<feature type="domain" description="Rhodanese" evidence="1">
    <location>
        <begin position="15"/>
        <end position="103"/>
    </location>
</feature>
<sequence length="106" mass="12173">MKNITQEEWRELLENDDNAVIIDSRTPNEWRAGVFKNSILMNINDPQSFMNKANTLDIEKNYYVYCRSGVRSIQACQVLESLGVKTTYNLLGGILSWNGEMIIPDI</sequence>
<dbReference type="CDD" id="cd00158">
    <property type="entry name" value="RHOD"/>
    <property type="match status" value="1"/>
</dbReference>
<organism evidence="2">
    <name type="scientific">hydrothermal vent metagenome</name>
    <dbReference type="NCBI Taxonomy" id="652676"/>
    <lineage>
        <taxon>unclassified sequences</taxon>
        <taxon>metagenomes</taxon>
        <taxon>ecological metagenomes</taxon>
    </lineage>
</organism>